<reference evidence="3 4" key="1">
    <citation type="journal article" date="2016" name="Sci. Rep.">
        <title>Peltaster fructicola genome reveals evolution from an invasive phytopathogen to an ectophytic parasite.</title>
        <authorList>
            <person name="Xu C."/>
            <person name="Chen H."/>
            <person name="Gleason M.L."/>
            <person name="Xu J.R."/>
            <person name="Liu H."/>
            <person name="Zhang R."/>
            <person name="Sun G."/>
        </authorList>
    </citation>
    <scope>NUCLEOTIDE SEQUENCE [LARGE SCALE GENOMIC DNA]</scope>
    <source>
        <strain evidence="3 4">LNHT1506</strain>
    </source>
</reference>
<evidence type="ECO:0000259" key="2">
    <source>
        <dbReference type="PROSITE" id="PS50090"/>
    </source>
</evidence>
<accession>A0A6H0XWP6</accession>
<feature type="compositionally biased region" description="Basic and acidic residues" evidence="1">
    <location>
        <begin position="119"/>
        <end position="145"/>
    </location>
</feature>
<feature type="region of interest" description="Disordered" evidence="1">
    <location>
        <begin position="56"/>
        <end position="145"/>
    </location>
</feature>
<dbReference type="SUPFAM" id="SSF46689">
    <property type="entry name" value="Homeodomain-like"/>
    <property type="match status" value="1"/>
</dbReference>
<dbReference type="Proteomes" id="UP000503462">
    <property type="component" value="Chromosome 3"/>
</dbReference>
<dbReference type="EMBL" id="CP051141">
    <property type="protein sequence ID" value="QIW99038.1"/>
    <property type="molecule type" value="Genomic_DNA"/>
</dbReference>
<keyword evidence="4" id="KW-1185">Reference proteome</keyword>
<dbReference type="Gene3D" id="1.10.10.60">
    <property type="entry name" value="Homeodomain-like"/>
    <property type="match status" value="1"/>
</dbReference>
<evidence type="ECO:0000313" key="4">
    <source>
        <dbReference type="Proteomes" id="UP000503462"/>
    </source>
</evidence>
<proteinExistence type="predicted"/>
<evidence type="ECO:0000256" key="1">
    <source>
        <dbReference type="SAM" id="MobiDB-lite"/>
    </source>
</evidence>
<name>A0A6H0XWP6_9PEZI</name>
<dbReference type="InterPro" id="IPR001005">
    <property type="entry name" value="SANT/Myb"/>
</dbReference>
<protein>
    <recommendedName>
        <fullName evidence="2">Myb-like domain-containing protein</fullName>
    </recommendedName>
</protein>
<dbReference type="CDD" id="cd00167">
    <property type="entry name" value="SANT"/>
    <property type="match status" value="1"/>
</dbReference>
<dbReference type="AlphaFoldDB" id="A0A6H0XWP6"/>
<feature type="compositionally biased region" description="Basic and acidic residues" evidence="1">
    <location>
        <begin position="98"/>
        <end position="108"/>
    </location>
</feature>
<dbReference type="PROSITE" id="PS50090">
    <property type="entry name" value="MYB_LIKE"/>
    <property type="match status" value="1"/>
</dbReference>
<sequence>MPKTWSESEDRRLLLAIIQTVAPNITTANWSTVAAMLDNGSTASACMQHFNKKLKTGSITDDGNTATTPQSAKSKSSKATPSNKRKNIEEIDDENSDVDYKSPKEHTKTKSSGAGSKRVKAEEAKVEEKHYEDEDEVTIKHDASE</sequence>
<organism evidence="3 4">
    <name type="scientific">Peltaster fructicola</name>
    <dbReference type="NCBI Taxonomy" id="286661"/>
    <lineage>
        <taxon>Eukaryota</taxon>
        <taxon>Fungi</taxon>
        <taxon>Dikarya</taxon>
        <taxon>Ascomycota</taxon>
        <taxon>Pezizomycotina</taxon>
        <taxon>Dothideomycetes</taxon>
        <taxon>Dothideomycetes incertae sedis</taxon>
        <taxon>Peltaster</taxon>
    </lineage>
</organism>
<gene>
    <name evidence="3" type="ORF">AMS68_004556</name>
</gene>
<dbReference type="InterPro" id="IPR009057">
    <property type="entry name" value="Homeodomain-like_sf"/>
</dbReference>
<evidence type="ECO:0000313" key="3">
    <source>
        <dbReference type="EMBL" id="QIW99038.1"/>
    </source>
</evidence>
<feature type="compositionally biased region" description="Low complexity" evidence="1">
    <location>
        <begin position="65"/>
        <end position="82"/>
    </location>
</feature>
<feature type="domain" description="Myb-like" evidence="2">
    <location>
        <begin position="1"/>
        <end position="54"/>
    </location>
</feature>